<dbReference type="EMBL" id="JAVDXV010000001">
    <property type="protein sequence ID" value="MDR7331764.1"/>
    <property type="molecule type" value="Genomic_DNA"/>
</dbReference>
<evidence type="ECO:0000313" key="2">
    <source>
        <dbReference type="Proteomes" id="UP001180825"/>
    </source>
</evidence>
<accession>A0ABU2A3N8</accession>
<reference evidence="1 2" key="1">
    <citation type="submission" date="2023-07" db="EMBL/GenBank/DDBJ databases">
        <title>Sorghum-associated microbial communities from plants grown in Nebraska, USA.</title>
        <authorList>
            <person name="Schachtman D."/>
        </authorList>
    </citation>
    <scope>NUCLEOTIDE SEQUENCE [LARGE SCALE GENOMIC DNA]</scope>
    <source>
        <strain evidence="1 2">BE316</strain>
    </source>
</reference>
<dbReference type="RefSeq" id="WP_310325321.1">
    <property type="nucleotide sequence ID" value="NZ_JAVDXV010000001.1"/>
</dbReference>
<dbReference type="Proteomes" id="UP001180825">
    <property type="component" value="Unassembled WGS sequence"/>
</dbReference>
<dbReference type="Gene3D" id="4.10.410.40">
    <property type="match status" value="1"/>
</dbReference>
<gene>
    <name evidence="1" type="ORF">J2X21_000876</name>
</gene>
<comment type="caution">
    <text evidence="1">The sequence shown here is derived from an EMBL/GenBank/DDBJ whole genome shotgun (WGS) entry which is preliminary data.</text>
</comment>
<protein>
    <recommendedName>
        <fullName evidence="3">Phage tail protein</fullName>
    </recommendedName>
</protein>
<sequence length="147" mass="15814">MSAETSAGTLFKISAGLPTTYNEAGFEALTFTEVGEITDYGEFGRKYNLVKHNPVATRKTVKRKGSYDSGSMTIPMALDNSDAGQAIMSAAANSDASHSICIELKDGYKYYFTAQVMQFLIKVGSVDSITQATAMLELDDDIVESAP</sequence>
<evidence type="ECO:0000313" key="1">
    <source>
        <dbReference type="EMBL" id="MDR7331764.1"/>
    </source>
</evidence>
<proteinExistence type="predicted"/>
<organism evidence="1 2">
    <name type="scientific">Roseateles asaccharophilus</name>
    <dbReference type="NCBI Taxonomy" id="582607"/>
    <lineage>
        <taxon>Bacteria</taxon>
        <taxon>Pseudomonadati</taxon>
        <taxon>Pseudomonadota</taxon>
        <taxon>Betaproteobacteria</taxon>
        <taxon>Burkholderiales</taxon>
        <taxon>Sphaerotilaceae</taxon>
        <taxon>Roseateles</taxon>
    </lineage>
</organism>
<evidence type="ECO:0008006" key="3">
    <source>
        <dbReference type="Google" id="ProtNLM"/>
    </source>
</evidence>
<keyword evidence="2" id="KW-1185">Reference proteome</keyword>
<name>A0ABU2A3N8_9BURK</name>